<gene>
    <name evidence="2" type="ORF">ACFQFF_28815</name>
</gene>
<evidence type="ECO:0000256" key="1">
    <source>
        <dbReference type="SAM" id="MobiDB-lite"/>
    </source>
</evidence>
<feature type="region of interest" description="Disordered" evidence="1">
    <location>
        <begin position="144"/>
        <end position="173"/>
    </location>
</feature>
<comment type="caution">
    <text evidence="2">The sequence shown here is derived from an EMBL/GenBank/DDBJ whole genome shotgun (WGS) entry which is preliminary data.</text>
</comment>
<name>A0ABW1Y499_STRPL</name>
<reference evidence="3" key="1">
    <citation type="journal article" date="2019" name="Int. J. Syst. Evol. Microbiol.">
        <title>The Global Catalogue of Microorganisms (GCM) 10K type strain sequencing project: providing services to taxonomists for standard genome sequencing and annotation.</title>
        <authorList>
            <consortium name="The Broad Institute Genomics Platform"/>
            <consortium name="The Broad Institute Genome Sequencing Center for Infectious Disease"/>
            <person name="Wu L."/>
            <person name="Ma J."/>
        </authorList>
    </citation>
    <scope>NUCLEOTIDE SEQUENCE [LARGE SCALE GENOMIC DNA]</scope>
    <source>
        <strain evidence="3">JCM 4504</strain>
    </source>
</reference>
<protein>
    <submittedName>
        <fullName evidence="2">Uncharacterized protein</fullName>
    </submittedName>
</protein>
<dbReference type="RefSeq" id="WP_176603870.1">
    <property type="nucleotide sequence ID" value="NZ_BMUJ01000018.1"/>
</dbReference>
<organism evidence="2 3">
    <name type="scientific">Streptomyces plicatus</name>
    <dbReference type="NCBI Taxonomy" id="1922"/>
    <lineage>
        <taxon>Bacteria</taxon>
        <taxon>Bacillati</taxon>
        <taxon>Actinomycetota</taxon>
        <taxon>Actinomycetes</taxon>
        <taxon>Kitasatosporales</taxon>
        <taxon>Streptomycetaceae</taxon>
        <taxon>Streptomyces</taxon>
        <taxon>Streptomyces rochei group</taxon>
    </lineage>
</organism>
<keyword evidence="3" id="KW-1185">Reference proteome</keyword>
<evidence type="ECO:0000313" key="2">
    <source>
        <dbReference type="EMBL" id="MFC6505375.1"/>
    </source>
</evidence>
<proteinExistence type="predicted"/>
<accession>A0ABW1Y499</accession>
<dbReference type="Proteomes" id="UP001596321">
    <property type="component" value="Unassembled WGS sequence"/>
</dbReference>
<evidence type="ECO:0000313" key="3">
    <source>
        <dbReference type="Proteomes" id="UP001596321"/>
    </source>
</evidence>
<dbReference type="SUPFAM" id="SSF47413">
    <property type="entry name" value="lambda repressor-like DNA-binding domains"/>
    <property type="match status" value="1"/>
</dbReference>
<sequence length="338" mass="35725">MAKPSPGSQCAFCGKDIGQPCRGGRPKDYCDPACRRRAQRQRDRERRAAKPSHTEWQVITGDLFVRTQQLLTAGSDQLDLATALDLTARLRQDAECLAAVAVDSARCNGWTWTEIATAAGLSAAAARARWGGVRVQRLVSERAQLSKSEPTDRHLPLPVSSNETGAPSAAASKDSAVQELGTALRTLHARSGVSLQFVSDITGLSLPVITAMFDGCRVLSWPETYMLSHALGGDPQDLQLLWHWARGVPLPTGAVTGPGRLGVALRGAQLAAGLPDIAASCPPGLSVAEACAALAGEAAPDWPLLSGFLVSLGADPSRFASLWMAARAAQHPIRTGER</sequence>
<dbReference type="InterPro" id="IPR010982">
    <property type="entry name" value="Lambda_DNA-bd_dom_sf"/>
</dbReference>
<dbReference type="EMBL" id="JBHSUW010000001">
    <property type="protein sequence ID" value="MFC6505375.1"/>
    <property type="molecule type" value="Genomic_DNA"/>
</dbReference>